<dbReference type="Gene3D" id="3.30.1390.20">
    <property type="entry name" value="Ribosomal protein L30, ferredoxin-like fold domain"/>
    <property type="match status" value="1"/>
</dbReference>
<dbReference type="GO" id="GO:0006412">
    <property type="term" value="P:translation"/>
    <property type="evidence" value="ECO:0007669"/>
    <property type="project" value="InterPro"/>
</dbReference>
<dbReference type="InterPro" id="IPR036919">
    <property type="entry name" value="Ribo_uL30_ferredoxin-like_sf"/>
</dbReference>
<proteinExistence type="inferred from homology"/>
<comment type="subunit">
    <text evidence="2">Part of the 50S ribosomal subunit.</text>
</comment>
<dbReference type="Proteomes" id="UP000242645">
    <property type="component" value="Chromosome"/>
</dbReference>
<dbReference type="EMBL" id="AP017368">
    <property type="protein sequence ID" value="BAV92423.1"/>
    <property type="molecule type" value="Genomic_DNA"/>
</dbReference>
<dbReference type="InterPro" id="IPR016082">
    <property type="entry name" value="Ribosomal_uL30_ferredoxin-like"/>
</dbReference>
<evidence type="ECO:0000259" key="6">
    <source>
        <dbReference type="Pfam" id="PF00327"/>
    </source>
</evidence>
<comment type="similarity">
    <text evidence="1">Belongs to the universal ribosomal protein uL30 family.</text>
</comment>
<reference evidence="7 8" key="1">
    <citation type="journal article" date="2017" name="ISME J.">
        <title>Genome of 'Ca. Desulfovibrio trichonymphae', an H2-oxidizing bacterium in a tripartite symbiotic system within a protist cell in the termite gut.</title>
        <authorList>
            <person name="Kuwahara H."/>
            <person name="Yuki M."/>
            <person name="Izawa K."/>
            <person name="Ohkuma M."/>
            <person name="Hongoh Y."/>
        </authorList>
    </citation>
    <scope>NUCLEOTIDE SEQUENCE [LARGE SCALE GENOMIC DNA]</scope>
    <source>
        <strain evidence="7 8">Rs-N31</strain>
    </source>
</reference>
<accession>A0A1J1DRD8</accession>
<dbReference type="RefSeq" id="WP_096399956.1">
    <property type="nucleotide sequence ID" value="NZ_AP017368.1"/>
</dbReference>
<gene>
    <name evidence="7" type="primary">rpmD</name>
    <name evidence="7" type="ORF">RSDT_0911</name>
</gene>
<protein>
    <recommendedName>
        <fullName evidence="5">50S ribosomal protein L30</fullName>
    </recommendedName>
</protein>
<keyword evidence="4" id="KW-0687">Ribonucleoprotein</keyword>
<keyword evidence="3 7" id="KW-0689">Ribosomal protein</keyword>
<evidence type="ECO:0000256" key="1">
    <source>
        <dbReference type="ARBA" id="ARBA00007594"/>
    </source>
</evidence>
<sequence>MSEIKVKLIRSRIGATPTQRGLLDSLGLKRREMVKTFKDTPAIRGIVDKISHLVAVVE</sequence>
<evidence type="ECO:0000313" key="7">
    <source>
        <dbReference type="EMBL" id="BAV92423.1"/>
    </source>
</evidence>
<dbReference type="PIRSF" id="PIRSF002211">
    <property type="entry name" value="Ribosomal_L30_bac-type"/>
    <property type="match status" value="1"/>
</dbReference>
<dbReference type="GO" id="GO:0003735">
    <property type="term" value="F:structural constituent of ribosome"/>
    <property type="evidence" value="ECO:0007669"/>
    <property type="project" value="InterPro"/>
</dbReference>
<evidence type="ECO:0000256" key="2">
    <source>
        <dbReference type="ARBA" id="ARBA00011838"/>
    </source>
</evidence>
<dbReference type="GO" id="GO:0015934">
    <property type="term" value="C:large ribosomal subunit"/>
    <property type="evidence" value="ECO:0007669"/>
    <property type="project" value="InterPro"/>
</dbReference>
<dbReference type="Pfam" id="PF00327">
    <property type="entry name" value="Ribosomal_L30"/>
    <property type="match status" value="1"/>
</dbReference>
<dbReference type="SUPFAM" id="SSF55129">
    <property type="entry name" value="Ribosomal protein L30p/L7e"/>
    <property type="match status" value="1"/>
</dbReference>
<dbReference type="AlphaFoldDB" id="A0A1J1DRD8"/>
<evidence type="ECO:0000256" key="3">
    <source>
        <dbReference type="ARBA" id="ARBA00022980"/>
    </source>
</evidence>
<evidence type="ECO:0000256" key="5">
    <source>
        <dbReference type="ARBA" id="ARBA00035492"/>
    </source>
</evidence>
<feature type="domain" description="Large ribosomal subunit protein uL30-like ferredoxin-like fold" evidence="6">
    <location>
        <begin position="4"/>
        <end position="54"/>
    </location>
</feature>
<dbReference type="NCBIfam" id="TIGR01308">
    <property type="entry name" value="rpmD_bact"/>
    <property type="match status" value="1"/>
</dbReference>
<evidence type="ECO:0000256" key="4">
    <source>
        <dbReference type="ARBA" id="ARBA00023274"/>
    </source>
</evidence>
<dbReference type="InterPro" id="IPR005996">
    <property type="entry name" value="Ribosomal_uL30_bac-type"/>
</dbReference>
<evidence type="ECO:0000313" key="8">
    <source>
        <dbReference type="Proteomes" id="UP000242645"/>
    </source>
</evidence>
<dbReference type="KEGG" id="dtr:RSDT_0911"/>
<name>A0A1J1DRD8_9BACT</name>
<organism evidence="7 8">
    <name type="scientific">Candidatus Desulfovibrio trichonymphae</name>
    <dbReference type="NCBI Taxonomy" id="1725232"/>
    <lineage>
        <taxon>Bacteria</taxon>
        <taxon>Pseudomonadati</taxon>
        <taxon>Thermodesulfobacteriota</taxon>
        <taxon>Desulfovibrionia</taxon>
        <taxon>Desulfovibrionales</taxon>
        <taxon>Desulfovibrionaceae</taxon>
        <taxon>Desulfovibrio</taxon>
    </lineage>
</organism>
<dbReference type="OrthoDB" id="9812790at2"/>
<dbReference type="HAMAP" id="MF_01371_B">
    <property type="entry name" value="Ribosomal_uL30_B"/>
    <property type="match status" value="1"/>
</dbReference>
<keyword evidence="8" id="KW-1185">Reference proteome</keyword>
<dbReference type="CDD" id="cd01658">
    <property type="entry name" value="Ribosomal_L30"/>
    <property type="match status" value="1"/>
</dbReference>